<dbReference type="EMBL" id="MU004191">
    <property type="protein sequence ID" value="KAF2494350.1"/>
    <property type="molecule type" value="Genomic_DNA"/>
</dbReference>
<evidence type="ECO:0008006" key="4">
    <source>
        <dbReference type="Google" id="ProtNLM"/>
    </source>
</evidence>
<dbReference type="PANTHER" id="PTHR37540:SF9">
    <property type="entry name" value="ZN(2)-C6 FUNGAL-TYPE DOMAIN-CONTAINING PROTEIN"/>
    <property type="match status" value="1"/>
</dbReference>
<evidence type="ECO:0000313" key="3">
    <source>
        <dbReference type="Proteomes" id="UP000799750"/>
    </source>
</evidence>
<sequence length="497" mass="54511">MPRAMAATNSSSLHFVVSTDVAKPNPELRKLIRSHVMLGKNKGKQIQPRKKKGPSGVQEVLPSSPNRTCGNTTTPGVDVVASLASTATAYQIQARSRITIPPKFGSTMSTIPFPDAVEPAAVEKVLFPLEACTFFEKRAEAWIAPLTFDSAFLHTMIFTSQHYFDAIVPRRSSPPDGRTFPHLLKALRILRERFAQVNDQARLSFTTLAAVMGIAGHALVTGDAKAAKQHIEGLHKIVGLRGGVTSFRANPKLLIEILRTDLGMALRSGPPPVFFNSGEPFLPYPDLTGLLDLGGAPSTSAIPFDIVDCELAQTWRVMSDFCSVVNFAVDTAQRISTETFLETMASVVYPLLNMRFDFGSSDEAVRLGVLTFSSNVFLQWSNLGLSYSHLASNFRRCLTDMTYCTQPQLQLWLLMVGAVSVFDAHDGTWLKPLLLQSIELCKINSWEEMHHLLKAVMWIGLVYDKPGKAMFESTAGPKNATTYTPIGMSAIMPFPSS</sequence>
<protein>
    <recommendedName>
        <fullName evidence="4">Transcription factor domain-containing protein</fullName>
    </recommendedName>
</protein>
<feature type="region of interest" description="Disordered" evidence="1">
    <location>
        <begin position="39"/>
        <end position="73"/>
    </location>
</feature>
<feature type="compositionally biased region" description="Basic residues" evidence="1">
    <location>
        <begin position="41"/>
        <end position="53"/>
    </location>
</feature>
<name>A0A6A6QQR0_9PEZI</name>
<dbReference type="Proteomes" id="UP000799750">
    <property type="component" value="Unassembled WGS sequence"/>
</dbReference>
<organism evidence="2 3">
    <name type="scientific">Lophium mytilinum</name>
    <dbReference type="NCBI Taxonomy" id="390894"/>
    <lineage>
        <taxon>Eukaryota</taxon>
        <taxon>Fungi</taxon>
        <taxon>Dikarya</taxon>
        <taxon>Ascomycota</taxon>
        <taxon>Pezizomycotina</taxon>
        <taxon>Dothideomycetes</taxon>
        <taxon>Pleosporomycetidae</taxon>
        <taxon>Mytilinidiales</taxon>
        <taxon>Mytilinidiaceae</taxon>
        <taxon>Lophium</taxon>
    </lineage>
</organism>
<evidence type="ECO:0000313" key="2">
    <source>
        <dbReference type="EMBL" id="KAF2494350.1"/>
    </source>
</evidence>
<proteinExistence type="predicted"/>
<gene>
    <name evidence="2" type="ORF">BU16DRAFT_591395</name>
</gene>
<feature type="compositionally biased region" description="Polar residues" evidence="1">
    <location>
        <begin position="61"/>
        <end position="73"/>
    </location>
</feature>
<keyword evidence="3" id="KW-1185">Reference proteome</keyword>
<evidence type="ECO:0000256" key="1">
    <source>
        <dbReference type="SAM" id="MobiDB-lite"/>
    </source>
</evidence>
<dbReference type="AlphaFoldDB" id="A0A6A6QQR0"/>
<dbReference type="OrthoDB" id="4158087at2759"/>
<dbReference type="PANTHER" id="PTHR37540">
    <property type="entry name" value="TRANSCRIPTION FACTOR (ACR-2), PUTATIVE-RELATED-RELATED"/>
    <property type="match status" value="1"/>
</dbReference>
<accession>A0A6A6QQR0</accession>
<reference evidence="2" key="1">
    <citation type="journal article" date="2020" name="Stud. Mycol.">
        <title>101 Dothideomycetes genomes: a test case for predicting lifestyles and emergence of pathogens.</title>
        <authorList>
            <person name="Haridas S."/>
            <person name="Albert R."/>
            <person name="Binder M."/>
            <person name="Bloem J."/>
            <person name="Labutti K."/>
            <person name="Salamov A."/>
            <person name="Andreopoulos B."/>
            <person name="Baker S."/>
            <person name="Barry K."/>
            <person name="Bills G."/>
            <person name="Bluhm B."/>
            <person name="Cannon C."/>
            <person name="Castanera R."/>
            <person name="Culley D."/>
            <person name="Daum C."/>
            <person name="Ezra D."/>
            <person name="Gonzalez J."/>
            <person name="Henrissat B."/>
            <person name="Kuo A."/>
            <person name="Liang C."/>
            <person name="Lipzen A."/>
            <person name="Lutzoni F."/>
            <person name="Magnuson J."/>
            <person name="Mondo S."/>
            <person name="Nolan M."/>
            <person name="Ohm R."/>
            <person name="Pangilinan J."/>
            <person name="Park H.-J."/>
            <person name="Ramirez L."/>
            <person name="Alfaro M."/>
            <person name="Sun H."/>
            <person name="Tritt A."/>
            <person name="Yoshinaga Y."/>
            <person name="Zwiers L.-H."/>
            <person name="Turgeon B."/>
            <person name="Goodwin S."/>
            <person name="Spatafora J."/>
            <person name="Crous P."/>
            <person name="Grigoriev I."/>
        </authorList>
    </citation>
    <scope>NUCLEOTIDE SEQUENCE</scope>
    <source>
        <strain evidence="2">CBS 269.34</strain>
    </source>
</reference>